<dbReference type="EMBL" id="QMPY01000043">
    <property type="protein sequence ID" value="RLE08129.1"/>
    <property type="molecule type" value="Genomic_DNA"/>
</dbReference>
<dbReference type="Proteomes" id="UP000277457">
    <property type="component" value="Unassembled WGS sequence"/>
</dbReference>
<name>A0A662D5S4_UNCAE</name>
<sequence length="59" mass="6594">MYFFRRPNLFWGFWFRGGLTKRLLFLLLLSGGAGIGEVMNILGKVGFPFLPSPGGGEEK</sequence>
<comment type="caution">
    <text evidence="1">The sequence shown here is derived from an EMBL/GenBank/DDBJ whole genome shotgun (WGS) entry which is preliminary data.</text>
</comment>
<protein>
    <submittedName>
        <fullName evidence="1">Uncharacterized protein</fullName>
    </submittedName>
</protein>
<proteinExistence type="predicted"/>
<evidence type="ECO:0000313" key="1">
    <source>
        <dbReference type="EMBL" id="RLE08129.1"/>
    </source>
</evidence>
<organism evidence="1 2">
    <name type="scientific">Aerophobetes bacterium</name>
    <dbReference type="NCBI Taxonomy" id="2030807"/>
    <lineage>
        <taxon>Bacteria</taxon>
        <taxon>Candidatus Aerophobota</taxon>
    </lineage>
</organism>
<gene>
    <name evidence="1" type="ORF">DRZ78_01650</name>
</gene>
<reference evidence="1 2" key="1">
    <citation type="submission" date="2018-06" db="EMBL/GenBank/DDBJ databases">
        <title>Extensive metabolic versatility and redundancy in microbially diverse, dynamic hydrothermal sediments.</title>
        <authorList>
            <person name="Dombrowski N."/>
            <person name="Teske A."/>
            <person name="Baker B.J."/>
        </authorList>
    </citation>
    <scope>NUCLEOTIDE SEQUENCE [LARGE SCALE GENOMIC DNA]</scope>
    <source>
        <strain evidence="1">B7_G13</strain>
    </source>
</reference>
<accession>A0A662D5S4</accession>
<evidence type="ECO:0000313" key="2">
    <source>
        <dbReference type="Proteomes" id="UP000277457"/>
    </source>
</evidence>
<dbReference type="AlphaFoldDB" id="A0A662D5S4"/>